<comment type="pathway">
    <text evidence="1 7">Cell wall biogenesis; peptidoglycan biosynthesis.</text>
</comment>
<dbReference type="PANTHER" id="PTHR30582">
    <property type="entry name" value="L,D-TRANSPEPTIDASE"/>
    <property type="match status" value="1"/>
</dbReference>
<evidence type="ECO:0000313" key="12">
    <source>
        <dbReference type="Proteomes" id="UP000717752"/>
    </source>
</evidence>
<dbReference type="EMBL" id="JAEUAK010000010">
    <property type="protein sequence ID" value="MBW9055448.1"/>
    <property type="molecule type" value="Genomic_DNA"/>
</dbReference>
<dbReference type="SUPFAM" id="SSF47090">
    <property type="entry name" value="PGBD-like"/>
    <property type="match status" value="1"/>
</dbReference>
<feature type="region of interest" description="Disordered" evidence="8">
    <location>
        <begin position="96"/>
        <end position="171"/>
    </location>
</feature>
<reference evidence="11 12" key="1">
    <citation type="journal article" date="2021" name="MBio">
        <title>Poor Competitiveness of Bradyrhizobium in Pigeon Pea Root Colonization in Indian Soils.</title>
        <authorList>
            <person name="Chalasani D."/>
            <person name="Basu A."/>
            <person name="Pullabhotla S.V.S.R.N."/>
            <person name="Jorrin B."/>
            <person name="Neal A.L."/>
            <person name="Poole P.S."/>
            <person name="Podile A.R."/>
            <person name="Tkacz A."/>
        </authorList>
    </citation>
    <scope>NUCLEOTIDE SEQUENCE [LARGE SCALE GENOMIC DNA]</scope>
    <source>
        <strain evidence="11 12">HU56</strain>
    </source>
</reference>
<feature type="active site" description="Proton donor/acceptor" evidence="7">
    <location>
        <position position="421"/>
    </location>
</feature>
<evidence type="ECO:0000256" key="1">
    <source>
        <dbReference type="ARBA" id="ARBA00004752"/>
    </source>
</evidence>
<keyword evidence="3" id="KW-0808">Transferase</keyword>
<dbReference type="SUPFAM" id="SSF141523">
    <property type="entry name" value="L,D-transpeptidase catalytic domain-like"/>
    <property type="match status" value="1"/>
</dbReference>
<evidence type="ECO:0000256" key="5">
    <source>
        <dbReference type="ARBA" id="ARBA00022984"/>
    </source>
</evidence>
<comment type="caution">
    <text evidence="11">The sequence shown here is derived from an EMBL/GenBank/DDBJ whole genome shotgun (WGS) entry which is preliminary data.</text>
</comment>
<evidence type="ECO:0000256" key="7">
    <source>
        <dbReference type="PROSITE-ProRule" id="PRU01373"/>
    </source>
</evidence>
<dbReference type="InterPro" id="IPR038063">
    <property type="entry name" value="Transpep_catalytic_dom"/>
</dbReference>
<feature type="domain" description="L,D-TPase catalytic" evidence="10">
    <location>
        <begin position="328"/>
        <end position="461"/>
    </location>
</feature>
<sequence length="462" mass="50308">MNRFLKSALSLSAMFLAFAGVTPQQADAQQYGRNRSDIVLVTPSGEILDYVPPGRGFVYAHDYRGNRVLIDRYGNIVATEMRARGYYSPRTDREVYYDADNNDPYYPDANGYGDTRYSERGPVTGSIPQDAAIERRPLEDQPYPGDQPGQDDYAAVEPDQQFPPVDQPRQAPQEPVITLKDKSKPEIVALQVFLDRAGVSPGVIDGHMGSNVTKAIYAYEQMTGTKLDPNNTDAILEELRMNGGLPVVNYTITDADAAGPYVAQIPEDYSQKALLPSLAYTSVTEALAERFHMDENFLKEMNPGADFTIPGTVIKVVNPGGNKAGTVAKILADKGRKQVFAYDDAGNLVAAYPASIGSTDTPSPSGTVTVERVAFNPGYTYNPKINFQQGANDKILDIPPGPNGPVGTVWMALSKPTYGIHGTPDPSRIGRTQSHGCIRLTNWDATELAKMVKPGVTVEFVD</sequence>
<dbReference type="PROSITE" id="PS52029">
    <property type="entry name" value="LD_TPASE"/>
    <property type="match status" value="1"/>
</dbReference>
<keyword evidence="5 7" id="KW-0573">Peptidoglycan synthesis</keyword>
<dbReference type="PANTHER" id="PTHR30582:SF30">
    <property type="entry name" value="BLR4375 PROTEIN"/>
    <property type="match status" value="1"/>
</dbReference>
<feature type="signal peptide" evidence="9">
    <location>
        <begin position="1"/>
        <end position="19"/>
    </location>
</feature>
<name>A0ABS7GZM4_9HYPH</name>
<feature type="chain" id="PRO_5045718689" evidence="9">
    <location>
        <begin position="20"/>
        <end position="462"/>
    </location>
</feature>
<evidence type="ECO:0000256" key="6">
    <source>
        <dbReference type="ARBA" id="ARBA00023316"/>
    </source>
</evidence>
<evidence type="ECO:0000256" key="2">
    <source>
        <dbReference type="ARBA" id="ARBA00005992"/>
    </source>
</evidence>
<dbReference type="Pfam" id="PF03734">
    <property type="entry name" value="YkuD"/>
    <property type="match status" value="1"/>
</dbReference>
<keyword evidence="12" id="KW-1185">Reference proteome</keyword>
<keyword evidence="9" id="KW-0732">Signal</keyword>
<dbReference type="Gene3D" id="2.40.440.10">
    <property type="entry name" value="L,D-transpeptidase catalytic domain-like"/>
    <property type="match status" value="1"/>
</dbReference>
<evidence type="ECO:0000256" key="9">
    <source>
        <dbReference type="SAM" id="SignalP"/>
    </source>
</evidence>
<evidence type="ECO:0000313" key="11">
    <source>
        <dbReference type="EMBL" id="MBW9055448.1"/>
    </source>
</evidence>
<keyword evidence="4 7" id="KW-0133">Cell shape</keyword>
<dbReference type="InterPro" id="IPR036365">
    <property type="entry name" value="PGBD-like_sf"/>
</dbReference>
<proteinExistence type="inferred from homology"/>
<protein>
    <submittedName>
        <fullName evidence="11">L,D-transpeptidase</fullName>
    </submittedName>
</protein>
<feature type="active site" description="Nucleophile" evidence="7">
    <location>
        <position position="437"/>
    </location>
</feature>
<evidence type="ECO:0000256" key="4">
    <source>
        <dbReference type="ARBA" id="ARBA00022960"/>
    </source>
</evidence>
<accession>A0ABS7GZM4</accession>
<dbReference type="Proteomes" id="UP000717752">
    <property type="component" value="Unassembled WGS sequence"/>
</dbReference>
<evidence type="ECO:0000256" key="3">
    <source>
        <dbReference type="ARBA" id="ARBA00022679"/>
    </source>
</evidence>
<gene>
    <name evidence="11" type="ORF">JNB85_23870</name>
</gene>
<organism evidence="11 12">
    <name type="scientific">Rhizobium mesosinicum</name>
    <dbReference type="NCBI Taxonomy" id="335017"/>
    <lineage>
        <taxon>Bacteria</taxon>
        <taxon>Pseudomonadati</taxon>
        <taxon>Pseudomonadota</taxon>
        <taxon>Alphaproteobacteria</taxon>
        <taxon>Hyphomicrobiales</taxon>
        <taxon>Rhizobiaceae</taxon>
        <taxon>Rhizobium/Agrobacterium group</taxon>
        <taxon>Rhizobium</taxon>
    </lineage>
</organism>
<evidence type="ECO:0000256" key="8">
    <source>
        <dbReference type="SAM" id="MobiDB-lite"/>
    </source>
</evidence>
<dbReference type="InterPro" id="IPR050979">
    <property type="entry name" value="LD-transpeptidase"/>
</dbReference>
<comment type="similarity">
    <text evidence="2">Belongs to the YkuD family.</text>
</comment>
<dbReference type="InterPro" id="IPR005490">
    <property type="entry name" value="LD_TPept_cat_dom"/>
</dbReference>
<feature type="compositionally biased region" description="Low complexity" evidence="8">
    <location>
        <begin position="98"/>
        <end position="110"/>
    </location>
</feature>
<dbReference type="CDD" id="cd16913">
    <property type="entry name" value="YkuD_like"/>
    <property type="match status" value="1"/>
</dbReference>
<evidence type="ECO:0000259" key="10">
    <source>
        <dbReference type="PROSITE" id="PS52029"/>
    </source>
</evidence>
<keyword evidence="6 7" id="KW-0961">Cell wall biogenesis/degradation</keyword>